<dbReference type="CDD" id="cd16145">
    <property type="entry name" value="ARS_like"/>
    <property type="match status" value="1"/>
</dbReference>
<evidence type="ECO:0000256" key="2">
    <source>
        <dbReference type="ARBA" id="ARBA00022801"/>
    </source>
</evidence>
<dbReference type="Gene3D" id="3.40.720.10">
    <property type="entry name" value="Alkaline Phosphatase, subunit A"/>
    <property type="match status" value="1"/>
</dbReference>
<dbReference type="AlphaFoldDB" id="A0A495WEL3"/>
<evidence type="ECO:0000313" key="6">
    <source>
        <dbReference type="EMBL" id="RKT59789.1"/>
    </source>
</evidence>
<feature type="chain" id="PRO_5019810198" evidence="4">
    <location>
        <begin position="23"/>
        <end position="471"/>
    </location>
</feature>
<dbReference type="Gene3D" id="3.30.1120.10">
    <property type="match status" value="1"/>
</dbReference>
<comment type="similarity">
    <text evidence="1">Belongs to the sulfatase family.</text>
</comment>
<keyword evidence="2" id="KW-0378">Hydrolase</keyword>
<dbReference type="InterPro" id="IPR052701">
    <property type="entry name" value="GAG_Ulvan_Degrading_Sulfatases"/>
</dbReference>
<dbReference type="Proteomes" id="UP000269493">
    <property type="component" value="Unassembled WGS sequence"/>
</dbReference>
<gene>
    <name evidence="6" type="ORF">BC742_0710</name>
</gene>
<dbReference type="Pfam" id="PF00884">
    <property type="entry name" value="Sulfatase"/>
    <property type="match status" value="1"/>
</dbReference>
<dbReference type="InterPro" id="IPR024607">
    <property type="entry name" value="Sulfatase_CS"/>
</dbReference>
<comment type="PTM">
    <text evidence="3">The conversion to 3-oxoalanine (also known as C-formylglycine, FGly), of a serine or cysteine residue in prokaryotes and of a cysteine residue in eukaryotes, is critical for catalytic activity.</text>
</comment>
<dbReference type="InterPro" id="IPR000917">
    <property type="entry name" value="Sulfatase_N"/>
</dbReference>
<evidence type="ECO:0000256" key="1">
    <source>
        <dbReference type="ARBA" id="ARBA00008779"/>
    </source>
</evidence>
<protein>
    <submittedName>
        <fullName evidence="6">Arylsulfatase A-like enzyme</fullName>
    </submittedName>
</protein>
<name>A0A495WEL3_9BACT</name>
<keyword evidence="4" id="KW-0732">Signal</keyword>
<dbReference type="SUPFAM" id="SSF53649">
    <property type="entry name" value="Alkaline phosphatase-like"/>
    <property type="match status" value="1"/>
</dbReference>
<proteinExistence type="inferred from homology"/>
<dbReference type="InterPro" id="IPR017850">
    <property type="entry name" value="Alkaline_phosphatase_core_sf"/>
</dbReference>
<dbReference type="OrthoDB" id="9765065at2"/>
<comment type="caution">
    <text evidence="6">The sequence shown here is derived from an EMBL/GenBank/DDBJ whole genome shotgun (WGS) entry which is preliminary data.</text>
</comment>
<feature type="modified residue" description="3-oxoalanine (Ser)" evidence="3">
    <location>
        <position position="82"/>
    </location>
</feature>
<dbReference type="RefSeq" id="WP_022601971.1">
    <property type="nucleotide sequence ID" value="NZ_KI440811.1"/>
</dbReference>
<dbReference type="PANTHER" id="PTHR43751:SF3">
    <property type="entry name" value="SULFATASE N-TERMINAL DOMAIN-CONTAINING PROTEIN"/>
    <property type="match status" value="1"/>
</dbReference>
<feature type="signal peptide" evidence="4">
    <location>
        <begin position="1"/>
        <end position="22"/>
    </location>
</feature>
<dbReference type="PANTHER" id="PTHR43751">
    <property type="entry name" value="SULFATASE"/>
    <property type="match status" value="1"/>
</dbReference>
<sequence>MNSKCFLYLSGSLLFPSSLCKAQVKDAVATTDRPNVIYLLCDDMGYSDIEAYGQQMISTPNLTRLVQQGMSFTQFYASTAVSAPSRASLMTGQHTGHTKIRGNREIQPEGQEPLDPKVKTLGNLFQENGYVTGCFGKWGMGYPGSGGEANDMGFDVFYGYNCQRKAHKYYPDYLWNNKTKEYQEGRYSQDAIHEHALKFIRDNKDKAFFGYFTYTIPHAELTQPQDSIVEMYRNKFYEPKPFYSDGDYGTALNPRTQFAAMITRLDTYVGQIIKELERQGIADRTLFIFTSDNGPHQEGGADPYFFNTEARLKGLKRALYEGGMRVPYIAYWPGKIQPGSISHIQAAGWDMMPTFVDLLGVDSNWRAETMDGISILPTLLSRGEQPLHEFLYWEFHEEGGRQAVRAGDWKLIRQQISSGNPTHELYNIAEDPHEDNNIAAQYPEKVEELKAIMDREHEPSSLFNFGIDADI</sequence>
<dbReference type="EMBL" id="RBXN01000002">
    <property type="protein sequence ID" value="RKT59789.1"/>
    <property type="molecule type" value="Genomic_DNA"/>
</dbReference>
<dbReference type="GeneID" id="92928260"/>
<reference evidence="6 7" key="1">
    <citation type="submission" date="2018-10" db="EMBL/GenBank/DDBJ databases">
        <title>Genomic Encyclopedia of Archaeal and Bacterial Type Strains, Phase II (KMG-II): from individual species to whole genera.</title>
        <authorList>
            <person name="Goeker M."/>
        </authorList>
    </citation>
    <scope>NUCLEOTIDE SEQUENCE [LARGE SCALE GENOMIC DNA]</scope>
    <source>
        <strain evidence="6 7">NSB1</strain>
    </source>
</reference>
<evidence type="ECO:0000259" key="5">
    <source>
        <dbReference type="Pfam" id="PF00884"/>
    </source>
</evidence>
<evidence type="ECO:0000256" key="3">
    <source>
        <dbReference type="PIRSR" id="PIRSR600917-52"/>
    </source>
</evidence>
<organism evidence="6 7">
    <name type="scientific">Coprobacter fastidiosus NSB1 = JCM 33896</name>
    <dbReference type="NCBI Taxonomy" id="1349822"/>
    <lineage>
        <taxon>Bacteria</taxon>
        <taxon>Pseudomonadati</taxon>
        <taxon>Bacteroidota</taxon>
        <taxon>Bacteroidia</taxon>
        <taxon>Bacteroidales</taxon>
        <taxon>Barnesiellaceae</taxon>
        <taxon>Coprobacter</taxon>
    </lineage>
</organism>
<dbReference type="GO" id="GO:0016787">
    <property type="term" value="F:hydrolase activity"/>
    <property type="evidence" value="ECO:0007669"/>
    <property type="project" value="UniProtKB-KW"/>
</dbReference>
<dbReference type="PROSITE" id="PS00523">
    <property type="entry name" value="SULFATASE_1"/>
    <property type="match status" value="1"/>
</dbReference>
<keyword evidence="7" id="KW-1185">Reference proteome</keyword>
<evidence type="ECO:0000313" key="7">
    <source>
        <dbReference type="Proteomes" id="UP000269493"/>
    </source>
</evidence>
<feature type="domain" description="Sulfatase N-terminal" evidence="5">
    <location>
        <begin position="34"/>
        <end position="361"/>
    </location>
</feature>
<accession>A0A495WEL3</accession>
<evidence type="ECO:0000256" key="4">
    <source>
        <dbReference type="SAM" id="SignalP"/>
    </source>
</evidence>